<feature type="signal peptide" evidence="2">
    <location>
        <begin position="1"/>
        <end position="20"/>
    </location>
</feature>
<accession>N6TFP4</accession>
<reference evidence="7 8" key="1">
    <citation type="journal article" date="2013" name="Genome Biol.">
        <title>Draft genome of the mountain pine beetle, Dendroctonus ponderosae Hopkins, a major forest pest.</title>
        <authorList>
            <person name="Keeling C.I."/>
            <person name="Yuen M.M."/>
            <person name="Liao N.Y."/>
            <person name="Docking T.R."/>
            <person name="Chan S.K."/>
            <person name="Taylor G.A."/>
            <person name="Palmquist D.L."/>
            <person name="Jackman S.D."/>
            <person name="Nguyen A."/>
            <person name="Li M."/>
            <person name="Henderson H."/>
            <person name="Janes J.K."/>
            <person name="Zhao Y."/>
            <person name="Pandoh P."/>
            <person name="Moore R."/>
            <person name="Sperling F.A."/>
            <person name="Huber D.P."/>
            <person name="Birol I."/>
            <person name="Jones S.J."/>
            <person name="Bohlmann J."/>
        </authorList>
    </citation>
    <scope>NUCLEOTIDE SEQUENCE</scope>
</reference>
<dbReference type="EMBL" id="KB630095">
    <property type="protein sequence ID" value="ERL83386.1"/>
    <property type="molecule type" value="Genomic_DNA"/>
</dbReference>
<evidence type="ECO:0000313" key="6">
    <source>
        <dbReference type="EnsemblMetazoa" id="XP_019756698.1"/>
    </source>
</evidence>
<evidence type="ECO:0000313" key="3">
    <source>
        <dbReference type="EMBL" id="ENN79194.1"/>
    </source>
</evidence>
<feature type="non-terminal residue" evidence="3">
    <location>
        <position position="1"/>
    </location>
</feature>
<dbReference type="KEGG" id="dpa:109535253"/>
<protein>
    <submittedName>
        <fullName evidence="3 6">Uncharacterized protein</fullName>
    </submittedName>
</protein>
<keyword evidence="7" id="KW-1185">Reference proteome</keyword>
<evidence type="ECO:0000256" key="2">
    <source>
        <dbReference type="SAM" id="SignalP"/>
    </source>
</evidence>
<name>N6TFP4_DENPD</name>
<dbReference type="AlphaFoldDB" id="N6TFP4"/>
<dbReference type="Proteomes" id="UP000019118">
    <property type="component" value="Unassembled WGS sequence"/>
</dbReference>
<keyword evidence="2" id="KW-0732">Signal</keyword>
<dbReference type="Proteomes" id="UP000030742">
    <property type="component" value="Unassembled WGS sequence"/>
</dbReference>
<dbReference type="EnsemblMetazoa" id="XM_019901139.1">
    <property type="protein sequence ID" value="XP_019756698.1"/>
    <property type="gene ID" value="LOC109535253"/>
</dbReference>
<organism evidence="3">
    <name type="scientific">Dendroctonus ponderosae</name>
    <name type="common">Mountain pine beetle</name>
    <dbReference type="NCBI Taxonomy" id="77166"/>
    <lineage>
        <taxon>Eukaryota</taxon>
        <taxon>Metazoa</taxon>
        <taxon>Ecdysozoa</taxon>
        <taxon>Arthropoda</taxon>
        <taxon>Hexapoda</taxon>
        <taxon>Insecta</taxon>
        <taxon>Pterygota</taxon>
        <taxon>Neoptera</taxon>
        <taxon>Endopterygota</taxon>
        <taxon>Coleoptera</taxon>
        <taxon>Polyphaga</taxon>
        <taxon>Cucujiformia</taxon>
        <taxon>Curculionidae</taxon>
        <taxon>Scolytinae</taxon>
        <taxon>Dendroctonus</taxon>
    </lineage>
</organism>
<evidence type="ECO:0000313" key="7">
    <source>
        <dbReference type="Proteomes" id="UP000019118"/>
    </source>
</evidence>
<evidence type="ECO:0000313" key="8">
    <source>
        <dbReference type="Proteomes" id="UP000030742"/>
    </source>
</evidence>
<gene>
    <name evidence="6" type="primary">109535253</name>
    <name evidence="4" type="ORF">D910_00336</name>
    <name evidence="5" type="ORF">D910_01231</name>
    <name evidence="3" type="ORF">YQE_04378</name>
</gene>
<sequence>MKIFGAIAVLVLGVVSLSSAANINLMDGETGLRRAFKWISSEWDELVDDVKNGTVPKEVVMTAKPTTKNPTETIIDKRSVEPTLNTSTKPIKTRVIRPTVEWTEKPTKKPIGKPVGKLTETYVVENGTVVTKLTVKPTVTPTEKPTGKPITTTTKKLMTV</sequence>
<dbReference type="EMBL" id="KB740735">
    <property type="protein sequence ID" value="ENN79194.1"/>
    <property type="molecule type" value="Genomic_DNA"/>
</dbReference>
<evidence type="ECO:0000313" key="5">
    <source>
        <dbReference type="EMBL" id="ERL83938.1"/>
    </source>
</evidence>
<feature type="region of interest" description="Disordered" evidence="1">
    <location>
        <begin position="140"/>
        <end position="160"/>
    </location>
</feature>
<dbReference type="HOGENOM" id="CLU_1653915_0_0_1"/>
<evidence type="ECO:0000313" key="4">
    <source>
        <dbReference type="EMBL" id="ERL83386.1"/>
    </source>
</evidence>
<feature type="chain" id="PRO_5010971748" evidence="2">
    <location>
        <begin position="21"/>
        <end position="160"/>
    </location>
</feature>
<dbReference type="EMBL" id="KB630900">
    <property type="protein sequence ID" value="ERL83938.1"/>
    <property type="molecule type" value="Genomic_DNA"/>
</dbReference>
<evidence type="ECO:0000256" key="1">
    <source>
        <dbReference type="SAM" id="MobiDB-lite"/>
    </source>
</evidence>
<proteinExistence type="predicted"/>
<reference evidence="6" key="2">
    <citation type="submission" date="2024-08" db="UniProtKB">
        <authorList>
            <consortium name="EnsemblMetazoa"/>
        </authorList>
    </citation>
    <scope>IDENTIFICATION</scope>
</reference>